<evidence type="ECO:0000256" key="1">
    <source>
        <dbReference type="ARBA" id="ARBA00008439"/>
    </source>
</evidence>
<evidence type="ECO:0000256" key="2">
    <source>
        <dbReference type="HAMAP-Rule" id="MF_01448"/>
    </source>
</evidence>
<dbReference type="PANTHER" id="PTHR40066:SF1">
    <property type="entry name" value="UPF0473 PROTEIN CBO2561_CLC_2432"/>
    <property type="match status" value="1"/>
</dbReference>
<dbReference type="Proteomes" id="UP000600565">
    <property type="component" value="Unassembled WGS sequence"/>
</dbReference>
<comment type="similarity">
    <text evidence="1 2">Belongs to the UPF0473 family.</text>
</comment>
<evidence type="ECO:0000313" key="4">
    <source>
        <dbReference type="Proteomes" id="UP000600565"/>
    </source>
</evidence>
<accession>A0ABR8XJG7</accession>
<organism evidence="3 4">
    <name type="scientific">Solibacillus merdavium</name>
    <dbReference type="NCBI Taxonomy" id="2762218"/>
    <lineage>
        <taxon>Bacteria</taxon>
        <taxon>Bacillati</taxon>
        <taxon>Bacillota</taxon>
        <taxon>Bacilli</taxon>
        <taxon>Bacillales</taxon>
        <taxon>Caryophanaceae</taxon>
        <taxon>Solibacillus</taxon>
    </lineage>
</organism>
<comment type="caution">
    <text evidence="3">The sequence shown here is derived from an EMBL/GenBank/DDBJ whole genome shotgun (WGS) entry which is preliminary data.</text>
</comment>
<name>A0ABR8XJG7_9BACL</name>
<evidence type="ECO:0000313" key="3">
    <source>
        <dbReference type="EMBL" id="MBD8032071.1"/>
    </source>
</evidence>
<proteinExistence type="inferred from homology"/>
<dbReference type="InterPro" id="IPR009711">
    <property type="entry name" value="UPF0473"/>
</dbReference>
<protein>
    <recommendedName>
        <fullName evidence="2">UPF0473 protein H9632_03245</fullName>
    </recommendedName>
</protein>
<keyword evidence="4" id="KW-1185">Reference proteome</keyword>
<reference evidence="3 4" key="1">
    <citation type="submission" date="2020-08" db="EMBL/GenBank/DDBJ databases">
        <title>A Genomic Blueprint of the Chicken Gut Microbiome.</title>
        <authorList>
            <person name="Gilroy R."/>
            <person name="Ravi A."/>
            <person name="Getino M."/>
            <person name="Pursley I."/>
            <person name="Horton D.L."/>
            <person name="Alikhan N.-F."/>
            <person name="Baker D."/>
            <person name="Gharbi K."/>
            <person name="Hall N."/>
            <person name="Watson M."/>
            <person name="Adriaenssens E.M."/>
            <person name="Foster-Nyarko E."/>
            <person name="Jarju S."/>
            <person name="Secka A."/>
            <person name="Antonio M."/>
            <person name="Oren A."/>
            <person name="Chaudhuri R."/>
            <person name="La Ragione R.M."/>
            <person name="Hildebrand F."/>
            <person name="Pallen M.J."/>
        </authorList>
    </citation>
    <scope>NUCLEOTIDE SEQUENCE [LARGE SCALE GENOMIC DNA]</scope>
    <source>
        <strain evidence="3 4">Sa1YVA6</strain>
    </source>
</reference>
<sequence>MEDNIFILQTEDGGEQQCRVVFTFDSDEHSYVLFTLVGDEEAGISALRYVLDTNGEMGSFSDIETDEEWAMVEEVMNTLMAEFGADQTNYFTITNDDDEEIMCQILHRFENDGKNYLFYATLEDGEPQLEEVFASAYIPGENGEVDDLLQIETDAEWEMVEQVLNSLSQN</sequence>
<gene>
    <name evidence="3" type="ORF">H9632_03245</name>
</gene>
<dbReference type="HAMAP" id="MF_01448">
    <property type="entry name" value="UPF0473"/>
    <property type="match status" value="2"/>
</dbReference>
<dbReference type="Pfam" id="PF06949">
    <property type="entry name" value="DUF1292"/>
    <property type="match status" value="2"/>
</dbReference>
<dbReference type="RefSeq" id="WP_191702687.1">
    <property type="nucleotide sequence ID" value="NZ_JACSPW010000002.1"/>
</dbReference>
<dbReference type="EMBL" id="JACSPW010000002">
    <property type="protein sequence ID" value="MBD8032071.1"/>
    <property type="molecule type" value="Genomic_DNA"/>
</dbReference>
<dbReference type="PANTHER" id="PTHR40066">
    <property type="entry name" value="UPF0473 PROTEIN CBO2561/CLC_2432"/>
    <property type="match status" value="1"/>
</dbReference>